<dbReference type="Gene3D" id="3.10.290.10">
    <property type="entry name" value="RNA-binding S4 domain"/>
    <property type="match status" value="1"/>
</dbReference>
<keyword evidence="2 4" id="KW-0413">Isomerase</keyword>
<dbReference type="InterPro" id="IPR002942">
    <property type="entry name" value="S4_RNA-bd"/>
</dbReference>
<dbReference type="PANTHER" id="PTHR47683">
    <property type="entry name" value="PSEUDOURIDINE SYNTHASE FAMILY PROTEIN-RELATED"/>
    <property type="match status" value="1"/>
</dbReference>
<dbReference type="FunFam" id="3.10.290.10:FF:000003">
    <property type="entry name" value="Pseudouridine synthase"/>
    <property type="match status" value="1"/>
</dbReference>
<dbReference type="SUPFAM" id="SSF55174">
    <property type="entry name" value="Alpha-L RNA-binding motif"/>
    <property type="match status" value="1"/>
</dbReference>
<evidence type="ECO:0000256" key="1">
    <source>
        <dbReference type="ARBA" id="ARBA00008348"/>
    </source>
</evidence>
<evidence type="ECO:0000256" key="4">
    <source>
        <dbReference type="RuleBase" id="RU003887"/>
    </source>
</evidence>
<name>A0A343JDV1_9CLOT</name>
<protein>
    <recommendedName>
        <fullName evidence="4">Pseudouridine synthase</fullName>
        <ecNumber evidence="4">5.4.99.-</ecNumber>
    </recommendedName>
</protein>
<dbReference type="OrthoDB" id="9807213at2"/>
<dbReference type="CDD" id="cd00165">
    <property type="entry name" value="S4"/>
    <property type="match status" value="1"/>
</dbReference>
<dbReference type="GO" id="GO:0120159">
    <property type="term" value="F:rRNA pseudouridine synthase activity"/>
    <property type="evidence" value="ECO:0007669"/>
    <property type="project" value="UniProtKB-ARBA"/>
</dbReference>
<evidence type="ECO:0000313" key="7">
    <source>
        <dbReference type="Proteomes" id="UP000264883"/>
    </source>
</evidence>
<dbReference type="Pfam" id="PF01479">
    <property type="entry name" value="S4"/>
    <property type="match status" value="1"/>
</dbReference>
<evidence type="ECO:0000256" key="3">
    <source>
        <dbReference type="PROSITE-ProRule" id="PRU00182"/>
    </source>
</evidence>
<dbReference type="Proteomes" id="UP000264883">
    <property type="component" value="Chromosome"/>
</dbReference>
<dbReference type="InterPro" id="IPR020103">
    <property type="entry name" value="PsdUridine_synth_cat_dom_sf"/>
</dbReference>
<evidence type="ECO:0000313" key="6">
    <source>
        <dbReference type="EMBL" id="ASW43709.1"/>
    </source>
</evidence>
<organism evidence="6 7">
    <name type="scientific">Clostridium isatidis</name>
    <dbReference type="NCBI Taxonomy" id="182773"/>
    <lineage>
        <taxon>Bacteria</taxon>
        <taxon>Bacillati</taxon>
        <taxon>Bacillota</taxon>
        <taxon>Clostridia</taxon>
        <taxon>Eubacteriales</taxon>
        <taxon>Clostridiaceae</taxon>
        <taxon>Clostridium</taxon>
    </lineage>
</organism>
<proteinExistence type="inferred from homology"/>
<dbReference type="PANTHER" id="PTHR47683:SF2">
    <property type="entry name" value="RNA-BINDING S4 DOMAIN-CONTAINING PROTEIN"/>
    <property type="match status" value="1"/>
</dbReference>
<dbReference type="SUPFAM" id="SSF55120">
    <property type="entry name" value="Pseudouridine synthase"/>
    <property type="match status" value="1"/>
</dbReference>
<dbReference type="Gene3D" id="3.30.70.580">
    <property type="entry name" value="Pseudouridine synthase I, catalytic domain, N-terminal subdomain"/>
    <property type="match status" value="1"/>
</dbReference>
<sequence>MRINKLLSNYGYCSRKETNRLIEEGRIIVNGISCEKGQWVEETDEILLDGKKVSPKDKIYLAFNKPKGIICTTSNDKENNIIALLNYPEYIFPVGRLDKDSEGLIIMTNDGELANNILFSENYHEKEYIVRVDKEINEEFLLNMSRGVKILDIITRPCIIEKIDQSIFRIILTQGLNRQIRRMCKALGYNVLELKRIRILNIRLEEIEVGKYRKISAEEIQNLKRLILNKGD</sequence>
<dbReference type="Gene3D" id="3.30.70.1560">
    <property type="entry name" value="Alpha-L RNA-binding motif"/>
    <property type="match status" value="1"/>
</dbReference>
<feature type="domain" description="RNA-binding S4" evidence="5">
    <location>
        <begin position="1"/>
        <end position="59"/>
    </location>
</feature>
<keyword evidence="7" id="KW-1185">Reference proteome</keyword>
<dbReference type="GO" id="GO:0000455">
    <property type="term" value="P:enzyme-directed rRNA pseudouridine synthesis"/>
    <property type="evidence" value="ECO:0007669"/>
    <property type="project" value="UniProtKB-ARBA"/>
</dbReference>
<dbReference type="EC" id="5.4.99.-" evidence="4"/>
<evidence type="ECO:0000256" key="2">
    <source>
        <dbReference type="ARBA" id="ARBA00023235"/>
    </source>
</evidence>
<comment type="similarity">
    <text evidence="1 4">Belongs to the pseudouridine synthase RsuA family.</text>
</comment>
<accession>A0A343JDV1</accession>
<dbReference type="EMBL" id="CP016786">
    <property type="protein sequence ID" value="ASW43709.1"/>
    <property type="molecule type" value="Genomic_DNA"/>
</dbReference>
<dbReference type="InterPro" id="IPR018496">
    <property type="entry name" value="PsdUridine_synth_RsuA/RluB_CS"/>
</dbReference>
<dbReference type="RefSeq" id="WP_119865843.1">
    <property type="nucleotide sequence ID" value="NZ_CP016786.1"/>
</dbReference>
<dbReference type="InterPro" id="IPR042092">
    <property type="entry name" value="PsdUridine_s_RsuA/RluB/E/F_cat"/>
</dbReference>
<dbReference type="FunFam" id="3.30.70.1560:FF:000002">
    <property type="entry name" value="Pseudouridine synthase"/>
    <property type="match status" value="1"/>
</dbReference>
<keyword evidence="3" id="KW-0694">RNA-binding</keyword>
<evidence type="ECO:0000259" key="5">
    <source>
        <dbReference type="SMART" id="SM00363"/>
    </source>
</evidence>
<dbReference type="InterPro" id="IPR050343">
    <property type="entry name" value="RsuA_PseudoU_synthase"/>
</dbReference>
<dbReference type="PROSITE" id="PS50889">
    <property type="entry name" value="S4"/>
    <property type="match status" value="1"/>
</dbReference>
<dbReference type="AlphaFoldDB" id="A0A343JDV1"/>
<dbReference type="NCBIfam" id="TIGR00093">
    <property type="entry name" value="pseudouridine synthase"/>
    <property type="match status" value="1"/>
</dbReference>
<reference evidence="6 7" key="1">
    <citation type="submission" date="2016-08" db="EMBL/GenBank/DDBJ databases">
        <title>Complete Genome Sequence Of The Indigo Reducing Clostridium isatidis DSM15098.</title>
        <authorList>
            <person name="Little G.T."/>
            <person name="Minton N.P."/>
        </authorList>
    </citation>
    <scope>NUCLEOTIDE SEQUENCE [LARGE SCALE GENOMIC DNA]</scope>
    <source>
        <strain evidence="6 7">DSM 15098</strain>
    </source>
</reference>
<dbReference type="InterPro" id="IPR000748">
    <property type="entry name" value="PsdUridine_synth_RsuA/RluB/E/F"/>
</dbReference>
<dbReference type="KEGG" id="cia:BEN51_09510"/>
<dbReference type="Pfam" id="PF00849">
    <property type="entry name" value="PseudoU_synth_2"/>
    <property type="match status" value="1"/>
</dbReference>
<dbReference type="GO" id="GO:0003723">
    <property type="term" value="F:RNA binding"/>
    <property type="evidence" value="ECO:0007669"/>
    <property type="project" value="UniProtKB-KW"/>
</dbReference>
<dbReference type="InterPro" id="IPR020094">
    <property type="entry name" value="TruA/RsuA/RluB/E/F_N"/>
</dbReference>
<dbReference type="InterPro" id="IPR036986">
    <property type="entry name" value="S4_RNA-bd_sf"/>
</dbReference>
<dbReference type="PROSITE" id="PS01149">
    <property type="entry name" value="PSI_RSU"/>
    <property type="match status" value="1"/>
</dbReference>
<dbReference type="InterPro" id="IPR006145">
    <property type="entry name" value="PsdUridine_synth_RsuA/RluA"/>
</dbReference>
<gene>
    <name evidence="6" type="ORF">BEN51_09510</name>
</gene>
<dbReference type="SMART" id="SM00363">
    <property type="entry name" value="S4"/>
    <property type="match status" value="1"/>
</dbReference>